<sequence length="125" mass="14656">MNLKYSVYIVMILYSNESLADEDRVFNINDKVLSCSGWLSRIIFNFCNNTYKIVKRDTSVMIEKMAPKDLQKETNRQRIVDEAHWKRVRRQVATECCLNPCTVGDIIMYCPDDAKLVQDHPDIFD</sequence>
<gene>
    <name evidence="1" type="ORF">PYW08_001710</name>
</gene>
<accession>A0ACC2R4S8</accession>
<keyword evidence="2" id="KW-1185">Reference proteome</keyword>
<dbReference type="Proteomes" id="UP001231649">
    <property type="component" value="Chromosome 11"/>
</dbReference>
<comment type="caution">
    <text evidence="1">The sequence shown here is derived from an EMBL/GenBank/DDBJ whole genome shotgun (WGS) entry which is preliminary data.</text>
</comment>
<organism evidence="1 2">
    <name type="scientific">Mythimna loreyi</name>
    <dbReference type="NCBI Taxonomy" id="667449"/>
    <lineage>
        <taxon>Eukaryota</taxon>
        <taxon>Metazoa</taxon>
        <taxon>Ecdysozoa</taxon>
        <taxon>Arthropoda</taxon>
        <taxon>Hexapoda</taxon>
        <taxon>Insecta</taxon>
        <taxon>Pterygota</taxon>
        <taxon>Neoptera</taxon>
        <taxon>Endopterygota</taxon>
        <taxon>Lepidoptera</taxon>
        <taxon>Glossata</taxon>
        <taxon>Ditrysia</taxon>
        <taxon>Noctuoidea</taxon>
        <taxon>Noctuidae</taxon>
        <taxon>Noctuinae</taxon>
        <taxon>Hadenini</taxon>
        <taxon>Mythimna</taxon>
    </lineage>
</organism>
<protein>
    <submittedName>
        <fullName evidence="1">Uncharacterized protein</fullName>
    </submittedName>
</protein>
<dbReference type="EMBL" id="CM056787">
    <property type="protein sequence ID" value="KAJ8733412.1"/>
    <property type="molecule type" value="Genomic_DNA"/>
</dbReference>
<evidence type="ECO:0000313" key="1">
    <source>
        <dbReference type="EMBL" id="KAJ8733412.1"/>
    </source>
</evidence>
<reference evidence="1" key="1">
    <citation type="submission" date="2023-03" db="EMBL/GenBank/DDBJ databases">
        <title>Chromosome-level genomes of two armyworms, Mythimna separata and Mythimna loreyi, provide insights into the biosynthesis and reception of sex pheromones.</title>
        <authorList>
            <person name="Zhao H."/>
        </authorList>
    </citation>
    <scope>NUCLEOTIDE SEQUENCE</scope>
    <source>
        <strain evidence="1">BeijingLab</strain>
    </source>
</reference>
<name>A0ACC2R4S8_9NEOP</name>
<proteinExistence type="predicted"/>
<evidence type="ECO:0000313" key="2">
    <source>
        <dbReference type="Proteomes" id="UP001231649"/>
    </source>
</evidence>